<feature type="transmembrane region" description="Helical" evidence="1">
    <location>
        <begin position="97"/>
        <end position="116"/>
    </location>
</feature>
<name>A0A3B0V2A1_9ZZZZ</name>
<sequence>MTTSGFILRWMFAILLVLITFNPTSYSLFHWLWPLNSEQLPLKILSILVMLVIYIIFLRATFRSIGLLGIILALTLSGTLVWLFIDQGWMSIDNYTAFTWILLVVIGTILGIGISWSHIRKKLTGQFDTDDVGEQ</sequence>
<dbReference type="InterPro" id="IPR045387">
    <property type="entry name" value="DUF6524"/>
</dbReference>
<feature type="transmembrane region" description="Helical" evidence="1">
    <location>
        <begin position="7"/>
        <end position="28"/>
    </location>
</feature>
<organism evidence="2">
    <name type="scientific">hydrothermal vent metagenome</name>
    <dbReference type="NCBI Taxonomy" id="652676"/>
    <lineage>
        <taxon>unclassified sequences</taxon>
        <taxon>metagenomes</taxon>
        <taxon>ecological metagenomes</taxon>
    </lineage>
</organism>
<keyword evidence="1" id="KW-0472">Membrane</keyword>
<evidence type="ECO:0000313" key="2">
    <source>
        <dbReference type="EMBL" id="VAW37618.1"/>
    </source>
</evidence>
<evidence type="ECO:0000256" key="1">
    <source>
        <dbReference type="SAM" id="Phobius"/>
    </source>
</evidence>
<reference evidence="2" key="1">
    <citation type="submission" date="2018-06" db="EMBL/GenBank/DDBJ databases">
        <authorList>
            <person name="Zhirakovskaya E."/>
        </authorList>
    </citation>
    <scope>NUCLEOTIDE SEQUENCE</scope>
</reference>
<feature type="transmembrane region" description="Helical" evidence="1">
    <location>
        <begin position="65"/>
        <end position="85"/>
    </location>
</feature>
<dbReference type="Pfam" id="PF20134">
    <property type="entry name" value="DUF6524"/>
    <property type="match status" value="1"/>
</dbReference>
<proteinExistence type="predicted"/>
<feature type="transmembrane region" description="Helical" evidence="1">
    <location>
        <begin position="40"/>
        <end position="58"/>
    </location>
</feature>
<gene>
    <name evidence="2" type="ORF">MNBD_GAMMA01-2301</name>
</gene>
<protein>
    <submittedName>
        <fullName evidence="2">Uncharacterized protein</fullName>
    </submittedName>
</protein>
<keyword evidence="1" id="KW-0812">Transmembrane</keyword>
<keyword evidence="1" id="KW-1133">Transmembrane helix</keyword>
<accession>A0A3B0V2A1</accession>
<dbReference type="AlphaFoldDB" id="A0A3B0V2A1"/>
<dbReference type="EMBL" id="UOEW01000174">
    <property type="protein sequence ID" value="VAW37618.1"/>
    <property type="molecule type" value="Genomic_DNA"/>
</dbReference>